<protein>
    <submittedName>
        <fullName evidence="2">Uncharacterized protein</fullName>
    </submittedName>
</protein>
<reference evidence="2" key="1">
    <citation type="submission" date="2021-02" db="EMBL/GenBank/DDBJ databases">
        <authorList>
            <person name="Palmer J.M."/>
        </authorList>
    </citation>
    <scope>NUCLEOTIDE SEQUENCE</scope>
    <source>
        <strain evidence="2">SCRP734</strain>
    </source>
</reference>
<feature type="region of interest" description="Disordered" evidence="1">
    <location>
        <begin position="25"/>
        <end position="132"/>
    </location>
</feature>
<name>A0A8T1WLK3_9STRA</name>
<feature type="compositionally biased region" description="Basic and acidic residues" evidence="1">
    <location>
        <begin position="79"/>
        <end position="89"/>
    </location>
</feature>
<proteinExistence type="predicted"/>
<feature type="compositionally biased region" description="Polar residues" evidence="1">
    <location>
        <begin position="47"/>
        <end position="57"/>
    </location>
</feature>
<feature type="compositionally biased region" description="Polar residues" evidence="1">
    <location>
        <begin position="90"/>
        <end position="100"/>
    </location>
</feature>
<organism evidence="2 3">
    <name type="scientific">Phytophthora pseudosyringae</name>
    <dbReference type="NCBI Taxonomy" id="221518"/>
    <lineage>
        <taxon>Eukaryota</taxon>
        <taxon>Sar</taxon>
        <taxon>Stramenopiles</taxon>
        <taxon>Oomycota</taxon>
        <taxon>Peronosporomycetes</taxon>
        <taxon>Peronosporales</taxon>
        <taxon>Peronosporaceae</taxon>
        <taxon>Phytophthora</taxon>
    </lineage>
</organism>
<evidence type="ECO:0000313" key="3">
    <source>
        <dbReference type="Proteomes" id="UP000694044"/>
    </source>
</evidence>
<feature type="compositionally biased region" description="Acidic residues" evidence="1">
    <location>
        <begin position="32"/>
        <end position="45"/>
    </location>
</feature>
<feature type="compositionally biased region" description="Low complexity" evidence="1">
    <location>
        <begin position="65"/>
        <end position="76"/>
    </location>
</feature>
<keyword evidence="3" id="KW-1185">Reference proteome</keyword>
<comment type="caution">
    <text evidence="2">The sequence shown here is derived from an EMBL/GenBank/DDBJ whole genome shotgun (WGS) entry which is preliminary data.</text>
</comment>
<dbReference type="Proteomes" id="UP000694044">
    <property type="component" value="Unassembled WGS sequence"/>
</dbReference>
<dbReference type="EMBL" id="JAGDFM010000009">
    <property type="protein sequence ID" value="KAG7392599.1"/>
    <property type="molecule type" value="Genomic_DNA"/>
</dbReference>
<evidence type="ECO:0000256" key="1">
    <source>
        <dbReference type="SAM" id="MobiDB-lite"/>
    </source>
</evidence>
<accession>A0A8T1WLK3</accession>
<dbReference type="AlphaFoldDB" id="A0A8T1WLK3"/>
<sequence length="173" mass="19251">MQQALGWGHRFDIFHQLYDFFVNFFGGGSDTSSDDEDEDMPEEGESTGNDEINQLNESDCEEESGGSTSTETGYGTNCAEHEVENRSSDEVASNPTQNVTMVDDESPDNERASSELSGHVSRQEVSLSRPGNEITKLRQGYLSPTARRKDLAQRGFSKEELDKWLPMSLVRGD</sequence>
<evidence type="ECO:0000313" key="2">
    <source>
        <dbReference type="EMBL" id="KAG7392599.1"/>
    </source>
</evidence>
<gene>
    <name evidence="2" type="ORF">PHYPSEUDO_014987</name>
</gene>